<feature type="region of interest" description="Disordered" evidence="3">
    <location>
        <begin position="1"/>
        <end position="23"/>
    </location>
</feature>
<comment type="caution">
    <text evidence="5">The sequence shown here is derived from an EMBL/GenBank/DDBJ whole genome shotgun (WGS) entry which is preliminary data.</text>
</comment>
<keyword evidence="2" id="KW-0597">Phosphoprotein</keyword>
<organism evidence="5 6">
    <name type="scientific">Collybia nuda</name>
    <dbReference type="NCBI Taxonomy" id="64659"/>
    <lineage>
        <taxon>Eukaryota</taxon>
        <taxon>Fungi</taxon>
        <taxon>Dikarya</taxon>
        <taxon>Basidiomycota</taxon>
        <taxon>Agaricomycotina</taxon>
        <taxon>Agaricomycetes</taxon>
        <taxon>Agaricomycetidae</taxon>
        <taxon>Agaricales</taxon>
        <taxon>Tricholomatineae</taxon>
        <taxon>Clitocybaceae</taxon>
        <taxon>Collybia</taxon>
    </lineage>
</organism>
<dbReference type="EMBL" id="MU150239">
    <property type="protein sequence ID" value="KAF9466965.1"/>
    <property type="molecule type" value="Genomic_DNA"/>
</dbReference>
<dbReference type="InterPro" id="IPR051414">
    <property type="entry name" value="Adenylate-forming_Reductase"/>
</dbReference>
<evidence type="ECO:0000313" key="6">
    <source>
        <dbReference type="Proteomes" id="UP000807353"/>
    </source>
</evidence>
<dbReference type="AlphaFoldDB" id="A0A9P5YE24"/>
<dbReference type="Pfam" id="PF07993">
    <property type="entry name" value="NAD_binding_4"/>
    <property type="match status" value="1"/>
</dbReference>
<keyword evidence="6" id="KW-1185">Reference proteome</keyword>
<protein>
    <recommendedName>
        <fullName evidence="4">Polyketide synthase-like phosphopantetheine-binding domain-containing protein</fullName>
    </recommendedName>
</protein>
<reference evidence="5" key="1">
    <citation type="submission" date="2020-11" db="EMBL/GenBank/DDBJ databases">
        <authorList>
            <consortium name="DOE Joint Genome Institute"/>
            <person name="Ahrendt S."/>
            <person name="Riley R."/>
            <person name="Andreopoulos W."/>
            <person name="Labutti K."/>
            <person name="Pangilinan J."/>
            <person name="Ruiz-Duenas F.J."/>
            <person name="Barrasa J.M."/>
            <person name="Sanchez-Garcia M."/>
            <person name="Camarero S."/>
            <person name="Miyauchi S."/>
            <person name="Serrano A."/>
            <person name="Linde D."/>
            <person name="Babiker R."/>
            <person name="Drula E."/>
            <person name="Ayuso-Fernandez I."/>
            <person name="Pacheco R."/>
            <person name="Padilla G."/>
            <person name="Ferreira P."/>
            <person name="Barriuso J."/>
            <person name="Kellner H."/>
            <person name="Castanera R."/>
            <person name="Alfaro M."/>
            <person name="Ramirez L."/>
            <person name="Pisabarro A.G."/>
            <person name="Kuo A."/>
            <person name="Tritt A."/>
            <person name="Lipzen A."/>
            <person name="He G."/>
            <person name="Yan M."/>
            <person name="Ng V."/>
            <person name="Cullen D."/>
            <person name="Martin F."/>
            <person name="Rosso M.-N."/>
            <person name="Henrissat B."/>
            <person name="Hibbett D."/>
            <person name="Martinez A.T."/>
            <person name="Grigoriev I.V."/>
        </authorList>
    </citation>
    <scope>NUCLEOTIDE SEQUENCE</scope>
    <source>
        <strain evidence="5">CBS 247.69</strain>
    </source>
</reference>
<dbReference type="InterPro" id="IPR036736">
    <property type="entry name" value="ACP-like_sf"/>
</dbReference>
<dbReference type="InterPro" id="IPR036291">
    <property type="entry name" value="NAD(P)-bd_dom_sf"/>
</dbReference>
<proteinExistence type="predicted"/>
<gene>
    <name evidence="5" type="ORF">BDZ94DRAFT_1156952</name>
</gene>
<feature type="compositionally biased region" description="Polar residues" evidence="3">
    <location>
        <begin position="13"/>
        <end position="22"/>
    </location>
</feature>
<dbReference type="InterPro" id="IPR000873">
    <property type="entry name" value="AMP-dep_synth/lig_dom"/>
</dbReference>
<accession>A0A9P5YE24</accession>
<dbReference type="OrthoDB" id="429813at2759"/>
<dbReference type="InterPro" id="IPR013120">
    <property type="entry name" value="FAR_NAD-bd"/>
</dbReference>
<evidence type="ECO:0000256" key="3">
    <source>
        <dbReference type="SAM" id="MobiDB-lite"/>
    </source>
</evidence>
<feature type="domain" description="Polyketide synthase-like phosphopantetheine-binding" evidence="4">
    <location>
        <begin position="589"/>
        <end position="664"/>
    </location>
</feature>
<dbReference type="SMART" id="SM00823">
    <property type="entry name" value="PKS_PP"/>
    <property type="match status" value="1"/>
</dbReference>
<dbReference type="InterPro" id="IPR042099">
    <property type="entry name" value="ANL_N_sf"/>
</dbReference>
<name>A0A9P5YE24_9AGAR</name>
<dbReference type="Gene3D" id="3.40.50.12780">
    <property type="entry name" value="N-terminal domain of ligase-like"/>
    <property type="match status" value="1"/>
</dbReference>
<dbReference type="Pfam" id="PF00501">
    <property type="entry name" value="AMP-binding"/>
    <property type="match status" value="1"/>
</dbReference>
<dbReference type="Pfam" id="PF23562">
    <property type="entry name" value="AMP-binding_C_3"/>
    <property type="match status" value="1"/>
</dbReference>
<dbReference type="SUPFAM" id="SSF56801">
    <property type="entry name" value="Acetyl-CoA synthetase-like"/>
    <property type="match status" value="1"/>
</dbReference>
<evidence type="ECO:0000256" key="1">
    <source>
        <dbReference type="ARBA" id="ARBA00022450"/>
    </source>
</evidence>
<dbReference type="Gene3D" id="1.10.1200.10">
    <property type="entry name" value="ACP-like"/>
    <property type="match status" value="1"/>
</dbReference>
<dbReference type="Proteomes" id="UP000807353">
    <property type="component" value="Unassembled WGS sequence"/>
</dbReference>
<dbReference type="GO" id="GO:0031177">
    <property type="term" value="F:phosphopantetheine binding"/>
    <property type="evidence" value="ECO:0007669"/>
    <property type="project" value="InterPro"/>
</dbReference>
<evidence type="ECO:0000256" key="2">
    <source>
        <dbReference type="ARBA" id="ARBA00022553"/>
    </source>
</evidence>
<evidence type="ECO:0000313" key="5">
    <source>
        <dbReference type="EMBL" id="KAF9466965.1"/>
    </source>
</evidence>
<sequence>MSSSRRLPPPPQTQNLSSSTFHTPPLDGSLTLPEIYDWHLENTPNHRVFTFVAENGTIRDILWPEVSTAVRIGARILRDRFSSRANLGNTPIVAILAPSDTISYFTLIMAILRANCIAFPVSPRNSPAAIAHLINKVNITHILLGQEQSMLDLANETFKILQSEYPSTAKPDVFPVLLFHDLYLGPDNSVNMDDFPVTRTNPDDVTIYLHSSGSTAFPKPIPWTCHRILHLGLAPYFGGRDLTGRVVAGHTMPMFHGMGVSQLGWTSMVGVIVGTFEPKYPVPVPTPDALFKAAVATNCDIIYCVPTFIEAWSRKPDYVKWLANHDGVVYGGGPLNKVAGDYMASQGVSIFVTYGSTECGLLSPILPKTAGIDDWDFFQFPGSVLPEMIPQGDGTFELVVLPNIFCSPGVLNTNVRGVEGYATSDLLVPHPTKPNYWRVHGRTDDQIMHSTGEKTNPGPLESMLNQDSHVLAAVMFGRGYFQAGVIVDPKPTFRFDPCDEYKLAEFRNKIWPTVQKMNDYAPQHSRLFKEMIIVASPSKPFQYTAKSTARRQAILNDYKQEIEKLYETVDESTSTSIPPPQEWDFISTLEFVRTVVNKVLVHQIGDNDDLFEHGCDSLQATWIRNSLLRALRDSARLDTRKSVENFVYDHPSIIRLSRFVVDWASGDLSGDGDVSREAVMQAMADKYSGNFPAHIPGSEATGSQGDVVLVTGTTGALGCYLLAQLVDNPEVSRVYAINRIRRKGQSSLFDAQKSALIDRGLDPEGILDSKKVRLLEADVSVSGFSLPTETYDELRSSTTHIIHNAWPVDFNLALASFEPNVRGLRYLIDLSLSSPHARPPKLLFASSIGLFQSLSSTDIILETPIAASVASGIGYTESKWVCEQILLKCGEKTPLKPLVVRVGQLCGGLNGAWNTKEWLPSIVHSARIVNCLPTDDKDVAWIPVHAVSQALIDFRKAEVAECDFAHLIHPKPVPWSRLASVLADDLKVPLVPIDEWFQALEALSKSTTGESQGDGTSVELLRDVPALRLLSVYRGMTAVTSRRGDALGYPKLDATNTLKYSPTLRNGMVQSLGEEDVKAWLSYWRQSRFLA</sequence>
<evidence type="ECO:0000259" key="4">
    <source>
        <dbReference type="SMART" id="SM00823"/>
    </source>
</evidence>
<dbReference type="PANTHER" id="PTHR43439:SF2">
    <property type="entry name" value="ENZYME, PUTATIVE (JCVI)-RELATED"/>
    <property type="match status" value="1"/>
</dbReference>
<dbReference type="SUPFAM" id="SSF51735">
    <property type="entry name" value="NAD(P)-binding Rossmann-fold domains"/>
    <property type="match status" value="1"/>
</dbReference>
<keyword evidence="1" id="KW-0596">Phosphopantetheine</keyword>
<dbReference type="InterPro" id="IPR020806">
    <property type="entry name" value="PKS_PP-bd"/>
</dbReference>
<dbReference type="PANTHER" id="PTHR43439">
    <property type="entry name" value="PHENYLACETATE-COENZYME A LIGASE"/>
    <property type="match status" value="1"/>
</dbReference>
<dbReference type="Gene3D" id="3.40.50.720">
    <property type="entry name" value="NAD(P)-binding Rossmann-like Domain"/>
    <property type="match status" value="1"/>
</dbReference>